<evidence type="ECO:0000256" key="6">
    <source>
        <dbReference type="ARBA" id="ARBA00022485"/>
    </source>
</evidence>
<comment type="catalytic activity">
    <reaction evidence="1">
        <text>ATP + protein L-histidine = ADP + protein N-phospho-L-histidine.</text>
        <dbReference type="EC" id="2.7.13.3"/>
    </reaction>
</comment>
<evidence type="ECO:0000256" key="1">
    <source>
        <dbReference type="ARBA" id="ARBA00000085"/>
    </source>
</evidence>
<evidence type="ECO:0000256" key="9">
    <source>
        <dbReference type="ARBA" id="ARBA00022679"/>
    </source>
</evidence>
<dbReference type="Pfam" id="PF02518">
    <property type="entry name" value="HATPase_c"/>
    <property type="match status" value="1"/>
</dbReference>
<keyword evidence="7" id="KW-0963">Cytoplasm</keyword>
<dbReference type="PANTHER" id="PTHR24421">
    <property type="entry name" value="NITRATE/NITRITE SENSOR PROTEIN NARX-RELATED"/>
    <property type="match status" value="1"/>
</dbReference>
<keyword evidence="22" id="KW-1185">Reference proteome</keyword>
<keyword evidence="12 21" id="KW-0418">Kinase</keyword>
<evidence type="ECO:0000256" key="15">
    <source>
        <dbReference type="ARBA" id="ARBA00023012"/>
    </source>
</evidence>
<dbReference type="InterPro" id="IPR011712">
    <property type="entry name" value="Sig_transdc_His_kin_sub3_dim/P"/>
</dbReference>
<dbReference type="Proteomes" id="UP001062165">
    <property type="component" value="Chromosome"/>
</dbReference>
<dbReference type="SMART" id="SM00387">
    <property type="entry name" value="HATPase_c"/>
    <property type="match status" value="1"/>
</dbReference>
<evidence type="ECO:0000256" key="2">
    <source>
        <dbReference type="ARBA" id="ARBA00001966"/>
    </source>
</evidence>
<evidence type="ECO:0000256" key="12">
    <source>
        <dbReference type="ARBA" id="ARBA00022777"/>
    </source>
</evidence>
<evidence type="ECO:0000256" key="3">
    <source>
        <dbReference type="ARBA" id="ARBA00004496"/>
    </source>
</evidence>
<dbReference type="PRINTS" id="PR00344">
    <property type="entry name" value="BCTRLSENSOR"/>
</dbReference>
<dbReference type="InterPro" id="IPR004358">
    <property type="entry name" value="Sig_transdc_His_kin-like_C"/>
</dbReference>
<feature type="transmembrane region" description="Helical" evidence="19">
    <location>
        <begin position="12"/>
        <end position="35"/>
    </location>
</feature>
<comment type="cofactor">
    <cofactor evidence="2">
        <name>[4Fe-4S] cluster</name>
        <dbReference type="ChEBI" id="CHEBI:49883"/>
    </cofactor>
</comment>
<name>A0ABY6CWK2_9BACT</name>
<keyword evidence="6" id="KW-0004">4Fe-4S</keyword>
<dbReference type="Pfam" id="PF07730">
    <property type="entry name" value="HisKA_3"/>
    <property type="match status" value="1"/>
</dbReference>
<keyword evidence="14" id="KW-0408">Iron</keyword>
<evidence type="ECO:0000256" key="19">
    <source>
        <dbReference type="SAM" id="Phobius"/>
    </source>
</evidence>
<evidence type="ECO:0000313" key="21">
    <source>
        <dbReference type="EMBL" id="UXX77775.1"/>
    </source>
</evidence>
<gene>
    <name evidence="21" type="ORF">N7E81_10375</name>
</gene>
<reference evidence="21" key="1">
    <citation type="submission" date="2022-10" db="EMBL/GenBank/DDBJ databases">
        <title>Comparative genomics and taxonomic characterization of three novel marine species of genus Reichenbachiella exhibiting antioxidant and polysaccharide degradation activities.</title>
        <authorList>
            <person name="Muhammad N."/>
            <person name="Lee Y.-J."/>
            <person name="Ko J."/>
            <person name="Kim S.-G."/>
        </authorList>
    </citation>
    <scope>NUCLEOTIDE SEQUENCE</scope>
    <source>
        <strain evidence="21">Wsw4-B4</strain>
    </source>
</reference>
<keyword evidence="10" id="KW-0479">Metal-binding</keyword>
<evidence type="ECO:0000256" key="11">
    <source>
        <dbReference type="ARBA" id="ARBA00022741"/>
    </source>
</evidence>
<dbReference type="EC" id="2.7.13.3" evidence="4"/>
<evidence type="ECO:0000256" key="8">
    <source>
        <dbReference type="ARBA" id="ARBA00022553"/>
    </source>
</evidence>
<dbReference type="EMBL" id="CP106735">
    <property type="protein sequence ID" value="UXX77775.1"/>
    <property type="molecule type" value="Genomic_DNA"/>
</dbReference>
<evidence type="ECO:0000256" key="10">
    <source>
        <dbReference type="ARBA" id="ARBA00022723"/>
    </source>
</evidence>
<keyword evidence="16" id="KW-0411">Iron-sulfur</keyword>
<keyword evidence="15" id="KW-0902">Two-component regulatory system</keyword>
<evidence type="ECO:0000256" key="4">
    <source>
        <dbReference type="ARBA" id="ARBA00012438"/>
    </source>
</evidence>
<keyword evidence="19" id="KW-0812">Transmembrane</keyword>
<evidence type="ECO:0000313" key="22">
    <source>
        <dbReference type="Proteomes" id="UP001062165"/>
    </source>
</evidence>
<dbReference type="InterPro" id="IPR050482">
    <property type="entry name" value="Sensor_HK_TwoCompSys"/>
</dbReference>
<keyword evidence="11" id="KW-0547">Nucleotide-binding</keyword>
<dbReference type="RefSeq" id="WP_263049522.1">
    <property type="nucleotide sequence ID" value="NZ_CP106735.1"/>
</dbReference>
<keyword evidence="9" id="KW-0808">Transferase</keyword>
<keyword evidence="13" id="KW-0067">ATP-binding</keyword>
<evidence type="ECO:0000256" key="17">
    <source>
        <dbReference type="ARBA" id="ARBA00024827"/>
    </source>
</evidence>
<dbReference type="GO" id="GO:0016301">
    <property type="term" value="F:kinase activity"/>
    <property type="evidence" value="ECO:0007669"/>
    <property type="project" value="UniProtKB-KW"/>
</dbReference>
<comment type="function">
    <text evidence="17">Member of the two-component regulatory system NreB/NreC involved in the control of dissimilatory nitrate/nitrite reduction in response to oxygen. NreB functions as a direct oxygen sensor histidine kinase which is autophosphorylated, in the absence of oxygen, probably at the conserved histidine residue, and transfers its phosphate group probably to a conserved aspartate residue of NreC. NreB/NreC activates the expression of the nitrate (narGHJI) and nitrite (nir) reductase operons, as well as the putative nitrate transporter gene narT.</text>
</comment>
<evidence type="ECO:0000256" key="7">
    <source>
        <dbReference type="ARBA" id="ARBA00022490"/>
    </source>
</evidence>
<dbReference type="Gene3D" id="1.20.5.1930">
    <property type="match status" value="1"/>
</dbReference>
<keyword evidence="8" id="KW-0597">Phosphoprotein</keyword>
<evidence type="ECO:0000256" key="5">
    <source>
        <dbReference type="ARBA" id="ARBA00017322"/>
    </source>
</evidence>
<dbReference type="InterPro" id="IPR005467">
    <property type="entry name" value="His_kinase_dom"/>
</dbReference>
<dbReference type="CDD" id="cd16917">
    <property type="entry name" value="HATPase_UhpB-NarQ-NarX-like"/>
    <property type="match status" value="1"/>
</dbReference>
<accession>A0ABY6CWK2</accession>
<dbReference type="InterPro" id="IPR003594">
    <property type="entry name" value="HATPase_dom"/>
</dbReference>
<sequence length="264" mass="29469">MESQTHPLNTEMVLILGTSGMLLLTTVIVLFVYLYQRKLIKRKLEYQEIEDLLKKQELKSAYAILEGQDRAYKQVAEELHDNLGSMLVTLNMLSDTLPKKTDPESLKVLADKISSVTTQATEATRQISHSLHSGALKHFGLAVAIQELIDALNESHSITVSSHIDLGEELENQVNVQLYRIVQELVNNTLKHAKASTINMDLSKTPEFLTLIFEDNGIGFDLHQQGEKGLGLKNLKARVDRLDGQITIESNKGKGTTNIIEIPI</sequence>
<evidence type="ECO:0000256" key="18">
    <source>
        <dbReference type="ARBA" id="ARBA00030800"/>
    </source>
</evidence>
<dbReference type="SUPFAM" id="SSF55874">
    <property type="entry name" value="ATPase domain of HSP90 chaperone/DNA topoisomerase II/histidine kinase"/>
    <property type="match status" value="1"/>
</dbReference>
<comment type="subcellular location">
    <subcellularLocation>
        <location evidence="3">Cytoplasm</location>
    </subcellularLocation>
</comment>
<proteinExistence type="predicted"/>
<evidence type="ECO:0000256" key="13">
    <source>
        <dbReference type="ARBA" id="ARBA00022840"/>
    </source>
</evidence>
<organism evidence="21 22">
    <name type="scientific">Reichenbachiella carrageenanivorans</name>
    <dbReference type="NCBI Taxonomy" id="2979869"/>
    <lineage>
        <taxon>Bacteria</taxon>
        <taxon>Pseudomonadati</taxon>
        <taxon>Bacteroidota</taxon>
        <taxon>Cytophagia</taxon>
        <taxon>Cytophagales</taxon>
        <taxon>Reichenbachiellaceae</taxon>
        <taxon>Reichenbachiella</taxon>
    </lineage>
</organism>
<keyword evidence="19" id="KW-1133">Transmembrane helix</keyword>
<evidence type="ECO:0000256" key="16">
    <source>
        <dbReference type="ARBA" id="ARBA00023014"/>
    </source>
</evidence>
<evidence type="ECO:0000259" key="20">
    <source>
        <dbReference type="PROSITE" id="PS50109"/>
    </source>
</evidence>
<dbReference type="PANTHER" id="PTHR24421:SF10">
    <property type="entry name" value="NITRATE_NITRITE SENSOR PROTEIN NARQ"/>
    <property type="match status" value="1"/>
</dbReference>
<protein>
    <recommendedName>
        <fullName evidence="5">Oxygen sensor histidine kinase NreB</fullName>
        <ecNumber evidence="4">2.7.13.3</ecNumber>
    </recommendedName>
    <alternativeName>
        <fullName evidence="18">Nitrogen regulation protein B</fullName>
    </alternativeName>
</protein>
<feature type="domain" description="Histidine kinase" evidence="20">
    <location>
        <begin position="74"/>
        <end position="264"/>
    </location>
</feature>
<dbReference type="InterPro" id="IPR036890">
    <property type="entry name" value="HATPase_C_sf"/>
</dbReference>
<evidence type="ECO:0000256" key="14">
    <source>
        <dbReference type="ARBA" id="ARBA00023004"/>
    </source>
</evidence>
<keyword evidence="19" id="KW-0472">Membrane</keyword>
<dbReference type="PROSITE" id="PS50109">
    <property type="entry name" value="HIS_KIN"/>
    <property type="match status" value="1"/>
</dbReference>
<dbReference type="Gene3D" id="3.30.565.10">
    <property type="entry name" value="Histidine kinase-like ATPase, C-terminal domain"/>
    <property type="match status" value="1"/>
</dbReference>